<proteinExistence type="predicted"/>
<dbReference type="AlphaFoldDB" id="A0A9Q9EM45"/>
<dbReference type="Pfam" id="PF13508">
    <property type="entry name" value="Acetyltransf_7"/>
    <property type="match status" value="1"/>
</dbReference>
<feature type="domain" description="N-acetyltransferase" evidence="1">
    <location>
        <begin position="3"/>
        <end position="155"/>
    </location>
</feature>
<dbReference type="InterPro" id="IPR000182">
    <property type="entry name" value="GNAT_dom"/>
</dbReference>
<dbReference type="EMBL" id="CP099424">
    <property type="protein sequence ID" value="USW55665.1"/>
    <property type="molecule type" value="Genomic_DNA"/>
</dbReference>
<gene>
    <name evidence="2" type="ORF">Slin15195_G089840</name>
</gene>
<evidence type="ECO:0000313" key="3">
    <source>
        <dbReference type="Proteomes" id="UP001056384"/>
    </source>
</evidence>
<dbReference type="GO" id="GO:0016747">
    <property type="term" value="F:acyltransferase activity, transferring groups other than amino-acyl groups"/>
    <property type="evidence" value="ECO:0007669"/>
    <property type="project" value="InterPro"/>
</dbReference>
<protein>
    <submittedName>
        <fullName evidence="2">GNAT domain, acyl-CoA N-acyltransferase</fullName>
    </submittedName>
</protein>
<dbReference type="PROSITE" id="PS51186">
    <property type="entry name" value="GNAT"/>
    <property type="match status" value="1"/>
</dbReference>
<reference evidence="2" key="1">
    <citation type="submission" date="2022-06" db="EMBL/GenBank/DDBJ databases">
        <title>Complete genome sequences of two strains of the flax pathogen Septoria linicola.</title>
        <authorList>
            <person name="Lapalu N."/>
            <person name="Simon A."/>
            <person name="Demenou B."/>
            <person name="Paumier D."/>
            <person name="Guillot M.-P."/>
            <person name="Gout L."/>
            <person name="Valade R."/>
        </authorList>
    </citation>
    <scope>NUCLEOTIDE SEQUENCE</scope>
    <source>
        <strain evidence="2">SE15195</strain>
    </source>
</reference>
<dbReference type="Proteomes" id="UP001056384">
    <property type="component" value="Chromosome 7"/>
</dbReference>
<dbReference type="Gene3D" id="3.40.630.30">
    <property type="match status" value="1"/>
</dbReference>
<dbReference type="SUPFAM" id="SSF55729">
    <property type="entry name" value="Acyl-CoA N-acyltransferases (Nat)"/>
    <property type="match status" value="1"/>
</dbReference>
<keyword evidence="3" id="KW-1185">Reference proteome</keyword>
<evidence type="ECO:0000259" key="1">
    <source>
        <dbReference type="PROSITE" id="PS51186"/>
    </source>
</evidence>
<dbReference type="InterPro" id="IPR016181">
    <property type="entry name" value="Acyl_CoA_acyltransferase"/>
</dbReference>
<evidence type="ECO:0000313" key="2">
    <source>
        <dbReference type="EMBL" id="USW55665.1"/>
    </source>
</evidence>
<dbReference type="CDD" id="cd04301">
    <property type="entry name" value="NAT_SF"/>
    <property type="match status" value="1"/>
</dbReference>
<organism evidence="2 3">
    <name type="scientific">Septoria linicola</name>
    <dbReference type="NCBI Taxonomy" id="215465"/>
    <lineage>
        <taxon>Eukaryota</taxon>
        <taxon>Fungi</taxon>
        <taxon>Dikarya</taxon>
        <taxon>Ascomycota</taxon>
        <taxon>Pezizomycotina</taxon>
        <taxon>Dothideomycetes</taxon>
        <taxon>Dothideomycetidae</taxon>
        <taxon>Mycosphaerellales</taxon>
        <taxon>Mycosphaerellaceae</taxon>
        <taxon>Septoria</taxon>
    </lineage>
</organism>
<name>A0A9Q9EM45_9PEZI</name>
<sequence>MSIEIRAEQPTDIPAIKHVVEAAFAVKSHLNHQENKIIDQLRGSDKLSISLVAVQNGRIVGYIAVSPVTIETPSGDIVHGWYGGGPLAVLPECHRTGIGGKLIAAARDELVKKRGAQGCVALGIPEYYQRFGFERDEGLKFEGAPGSVFTRVKLTECEDERVEGVVKYAEGWKS</sequence>
<accession>A0A9Q9EM45</accession>